<dbReference type="PANTHER" id="PTHR38659:SF1">
    <property type="entry name" value="METAL DEPENDENT PHOSPHOHYDROLASE"/>
    <property type="match status" value="1"/>
</dbReference>
<sequence length="187" mass="20973">MLITIVPARELIKKYLLDHNNQIHSRESEVVLRTLAQEFGENEEEWGLAGLLHDLDWELTQQDHSQHGLKTSELLKQEGYELAPASMHAISAHNQEGTDVLRSSQLDYALAAGETITGLIYATALLRPEKLTGMTASSLNKKFKDRSFAAKVSRETIMEIEKIGLEKNKFFELAIVAMQEIAVEIGL</sequence>
<gene>
    <name evidence="2" type="ORF">COX77_03080</name>
</gene>
<dbReference type="GO" id="GO:0016787">
    <property type="term" value="F:hydrolase activity"/>
    <property type="evidence" value="ECO:0007669"/>
    <property type="project" value="UniProtKB-KW"/>
</dbReference>
<name>A0A2M7VEG3_9BACT</name>
<evidence type="ECO:0000313" key="2">
    <source>
        <dbReference type="EMBL" id="PIZ98906.1"/>
    </source>
</evidence>
<dbReference type="InterPro" id="IPR006674">
    <property type="entry name" value="HD_domain"/>
</dbReference>
<dbReference type="Gene3D" id="1.10.3210.10">
    <property type="entry name" value="Hypothetical protein af1432"/>
    <property type="match status" value="1"/>
</dbReference>
<evidence type="ECO:0000259" key="1">
    <source>
        <dbReference type="Pfam" id="PF01966"/>
    </source>
</evidence>
<organism evidence="2 3">
    <name type="scientific">Candidatus Komeilibacteria bacterium CG_4_10_14_0_2_um_filter_37_10</name>
    <dbReference type="NCBI Taxonomy" id="1974470"/>
    <lineage>
        <taxon>Bacteria</taxon>
        <taxon>Candidatus Komeiliibacteriota</taxon>
    </lineage>
</organism>
<dbReference type="SUPFAM" id="SSF109604">
    <property type="entry name" value="HD-domain/PDEase-like"/>
    <property type="match status" value="1"/>
</dbReference>
<dbReference type="Proteomes" id="UP000230405">
    <property type="component" value="Unassembled WGS sequence"/>
</dbReference>
<keyword evidence="2" id="KW-0378">Hydrolase</keyword>
<dbReference type="PANTHER" id="PTHR38659">
    <property type="entry name" value="METAL-DEPENDENT PHOSPHOHYDROLASE"/>
    <property type="match status" value="1"/>
</dbReference>
<evidence type="ECO:0000313" key="3">
    <source>
        <dbReference type="Proteomes" id="UP000230405"/>
    </source>
</evidence>
<protein>
    <submittedName>
        <fullName evidence="2">HD family phosphohydrolase</fullName>
    </submittedName>
</protein>
<accession>A0A2M7VEG3</accession>
<feature type="domain" description="HD" evidence="1">
    <location>
        <begin position="23"/>
        <end position="97"/>
    </location>
</feature>
<dbReference type="EMBL" id="PFPO01000057">
    <property type="protein sequence ID" value="PIZ98906.1"/>
    <property type="molecule type" value="Genomic_DNA"/>
</dbReference>
<proteinExistence type="predicted"/>
<dbReference type="Pfam" id="PF01966">
    <property type="entry name" value="HD"/>
    <property type="match status" value="1"/>
</dbReference>
<reference evidence="3" key="1">
    <citation type="submission" date="2017-09" db="EMBL/GenBank/DDBJ databases">
        <title>Depth-based differentiation of microbial function through sediment-hosted aquifers and enrichment of novel symbionts in the deep terrestrial subsurface.</title>
        <authorList>
            <person name="Probst A.J."/>
            <person name="Ladd B."/>
            <person name="Jarett J.K."/>
            <person name="Geller-Mcgrath D.E."/>
            <person name="Sieber C.M.K."/>
            <person name="Emerson J.B."/>
            <person name="Anantharaman K."/>
            <person name="Thomas B.C."/>
            <person name="Malmstrom R."/>
            <person name="Stieglmeier M."/>
            <person name="Klingl A."/>
            <person name="Woyke T."/>
            <person name="Ryan C.M."/>
            <person name="Banfield J.F."/>
        </authorList>
    </citation>
    <scope>NUCLEOTIDE SEQUENCE [LARGE SCALE GENOMIC DNA]</scope>
</reference>
<dbReference type="AlphaFoldDB" id="A0A2M7VEG3"/>
<comment type="caution">
    <text evidence="2">The sequence shown here is derived from an EMBL/GenBank/DDBJ whole genome shotgun (WGS) entry which is preliminary data.</text>
</comment>